<keyword evidence="12" id="KW-0732">Signal</keyword>
<dbReference type="Proteomes" id="UP001606099">
    <property type="component" value="Unassembled WGS sequence"/>
</dbReference>
<dbReference type="PANTHER" id="PTHR47234:SF2">
    <property type="entry name" value="TONB-DEPENDENT RECEPTOR"/>
    <property type="match status" value="1"/>
</dbReference>
<evidence type="ECO:0000259" key="14">
    <source>
        <dbReference type="Pfam" id="PF07715"/>
    </source>
</evidence>
<keyword evidence="16" id="KW-1185">Reference proteome</keyword>
<comment type="subcellular location">
    <subcellularLocation>
        <location evidence="1 10">Cell outer membrane</location>
        <topology evidence="1 10">Multi-pass membrane protein</topology>
    </subcellularLocation>
</comment>
<protein>
    <submittedName>
        <fullName evidence="15">TonB-dependent receptor</fullName>
    </submittedName>
</protein>
<dbReference type="Gene3D" id="2.170.130.10">
    <property type="entry name" value="TonB-dependent receptor, plug domain"/>
    <property type="match status" value="1"/>
</dbReference>
<feature type="signal peptide" evidence="12">
    <location>
        <begin position="1"/>
        <end position="23"/>
    </location>
</feature>
<evidence type="ECO:0000256" key="11">
    <source>
        <dbReference type="RuleBase" id="RU003357"/>
    </source>
</evidence>
<keyword evidence="3 10" id="KW-0813">Transport</keyword>
<keyword evidence="5 10" id="KW-0812">Transmembrane</keyword>
<dbReference type="InterPro" id="IPR039426">
    <property type="entry name" value="TonB-dep_rcpt-like"/>
</dbReference>
<keyword evidence="6 11" id="KW-0798">TonB box</keyword>
<dbReference type="Gene3D" id="2.40.170.20">
    <property type="entry name" value="TonB-dependent receptor, beta-barrel domain"/>
    <property type="match status" value="1"/>
</dbReference>
<reference evidence="15 16" key="1">
    <citation type="submission" date="2024-08" db="EMBL/GenBank/DDBJ databases">
        <authorList>
            <person name="Lu H."/>
        </authorList>
    </citation>
    <scope>NUCLEOTIDE SEQUENCE [LARGE SCALE GENOMIC DNA]</scope>
    <source>
        <strain evidence="15 16">BYS180W</strain>
    </source>
</reference>
<dbReference type="Pfam" id="PF07715">
    <property type="entry name" value="Plug"/>
    <property type="match status" value="1"/>
</dbReference>
<sequence>MKFKQTHISVGVMLALASGFALAQQQSLEKVVVTGSSIKRLVDTDSALPISVISAEELRATGVNTAEGALAKIAASQSMTGSSQTIGSGTGGAAYANLRGLGANKTLVLLNGRRVASFAFSSAGVDLNSIPFAALDRVEVLRDGASAIYGTDAIGGVINFITRKDYQGADVALSYAKPQDEGGVKKGWTLSGGFGDLERQGFNLWASIDRQDNERIRAIWRDFAATGVIPDRGLIKTSGTTFPANLSQGSISGNPTLAAGCKPPFSLPLSATACRFDYTAFIDIVPDTLLTTGLVKGTAKLGNTYVSLEHMASKNENTARVAPDPVTGLQVPITSPFYPNTFPGLDLTKPVTVGWRMIPAGARTSKSMVDAQRTALTAEGNFGDWDYRAGLLQATSKGRQAITDGYVNKSIIAKGVTDGKLNPFGEADAAALELINSAKINSDYSHAKGKTTSLDFNVSGSVGRLAGGPIGVSVGTEYRRETYSNDTVDEIVNNVPSLGASAYHVGGSRKVTALSAEVLLPLHKAVEVSLAGRFDKYSDFGSTFNPKVAVRVTPVHGVNIRTSYNTGFRAPSLDEIYGPQSITYTGDPYNDPLLCPGGTVAPGGVASRDCDQQAQLLTGGNLALKPEKSKTFSLGVAFEPVKDLTASIDYWNIRITDSISSVAEQALFDNPAKYGNRYFRCKDLPAATQALVDRCQGEWVDSNALGYVKSLNDNLGGVKTDGFDLALGYGFKSTAGQFQVGMESTYVRSYQYQRDKGDPYIQNAGKYVDSSPVLRWKHAVTGSWKQGDFGANLGIRYNAGYDDQNAVEAMYVNRVKAYTLTDLALSYSGLKYIKLTLGVNNLFDAKPPFSNQGTTFQQGYDPRLSDPYGRTWTMRLSAKY</sequence>
<keyword evidence="8 15" id="KW-0675">Receptor</keyword>
<dbReference type="CDD" id="cd01347">
    <property type="entry name" value="ligand_gated_channel"/>
    <property type="match status" value="1"/>
</dbReference>
<name>A0ABW7FTE8_9BURK</name>
<evidence type="ECO:0000256" key="1">
    <source>
        <dbReference type="ARBA" id="ARBA00004571"/>
    </source>
</evidence>
<evidence type="ECO:0000256" key="7">
    <source>
        <dbReference type="ARBA" id="ARBA00023136"/>
    </source>
</evidence>
<dbReference type="PANTHER" id="PTHR47234">
    <property type="match status" value="1"/>
</dbReference>
<evidence type="ECO:0000256" key="10">
    <source>
        <dbReference type="PROSITE-ProRule" id="PRU01360"/>
    </source>
</evidence>
<gene>
    <name evidence="15" type="ORF">ACG0Z6_05015</name>
</gene>
<evidence type="ECO:0000259" key="13">
    <source>
        <dbReference type="Pfam" id="PF00593"/>
    </source>
</evidence>
<evidence type="ECO:0000256" key="12">
    <source>
        <dbReference type="SAM" id="SignalP"/>
    </source>
</evidence>
<evidence type="ECO:0000313" key="16">
    <source>
        <dbReference type="Proteomes" id="UP001606099"/>
    </source>
</evidence>
<evidence type="ECO:0000256" key="9">
    <source>
        <dbReference type="ARBA" id="ARBA00023237"/>
    </source>
</evidence>
<keyword evidence="4 10" id="KW-1134">Transmembrane beta strand</keyword>
<dbReference type="PROSITE" id="PS52016">
    <property type="entry name" value="TONB_DEPENDENT_REC_3"/>
    <property type="match status" value="1"/>
</dbReference>
<evidence type="ECO:0000256" key="2">
    <source>
        <dbReference type="ARBA" id="ARBA00009810"/>
    </source>
</evidence>
<dbReference type="SUPFAM" id="SSF56935">
    <property type="entry name" value="Porins"/>
    <property type="match status" value="1"/>
</dbReference>
<feature type="domain" description="TonB-dependent receptor plug" evidence="14">
    <location>
        <begin position="45"/>
        <end position="157"/>
    </location>
</feature>
<dbReference type="InterPro" id="IPR037066">
    <property type="entry name" value="Plug_dom_sf"/>
</dbReference>
<comment type="similarity">
    <text evidence="2 10 11">Belongs to the TonB-dependent receptor family.</text>
</comment>
<accession>A0ABW7FTE8</accession>
<feature type="domain" description="TonB-dependent receptor-like beta-barrel" evidence="13">
    <location>
        <begin position="363"/>
        <end position="842"/>
    </location>
</feature>
<evidence type="ECO:0000313" key="15">
    <source>
        <dbReference type="EMBL" id="MFG6447600.1"/>
    </source>
</evidence>
<evidence type="ECO:0000256" key="8">
    <source>
        <dbReference type="ARBA" id="ARBA00023170"/>
    </source>
</evidence>
<dbReference type="InterPro" id="IPR000531">
    <property type="entry name" value="Beta-barrel_TonB"/>
</dbReference>
<evidence type="ECO:0000256" key="3">
    <source>
        <dbReference type="ARBA" id="ARBA00022448"/>
    </source>
</evidence>
<keyword evidence="7 10" id="KW-0472">Membrane</keyword>
<keyword evidence="9 10" id="KW-0998">Cell outer membrane</keyword>
<organism evidence="15 16">
    <name type="scientific">Roseateles rivi</name>
    <dbReference type="NCBI Taxonomy" id="3299028"/>
    <lineage>
        <taxon>Bacteria</taxon>
        <taxon>Pseudomonadati</taxon>
        <taxon>Pseudomonadota</taxon>
        <taxon>Betaproteobacteria</taxon>
        <taxon>Burkholderiales</taxon>
        <taxon>Sphaerotilaceae</taxon>
        <taxon>Roseateles</taxon>
    </lineage>
</organism>
<evidence type="ECO:0000256" key="5">
    <source>
        <dbReference type="ARBA" id="ARBA00022692"/>
    </source>
</evidence>
<comment type="caution">
    <text evidence="15">The sequence shown here is derived from an EMBL/GenBank/DDBJ whole genome shotgun (WGS) entry which is preliminary data.</text>
</comment>
<dbReference type="InterPro" id="IPR012910">
    <property type="entry name" value="Plug_dom"/>
</dbReference>
<evidence type="ECO:0000256" key="6">
    <source>
        <dbReference type="ARBA" id="ARBA00023077"/>
    </source>
</evidence>
<dbReference type="RefSeq" id="WP_394459079.1">
    <property type="nucleotide sequence ID" value="NZ_JBIGHZ010000002.1"/>
</dbReference>
<dbReference type="EMBL" id="JBIGHZ010000002">
    <property type="protein sequence ID" value="MFG6447600.1"/>
    <property type="molecule type" value="Genomic_DNA"/>
</dbReference>
<dbReference type="Pfam" id="PF00593">
    <property type="entry name" value="TonB_dep_Rec_b-barrel"/>
    <property type="match status" value="1"/>
</dbReference>
<evidence type="ECO:0000256" key="4">
    <source>
        <dbReference type="ARBA" id="ARBA00022452"/>
    </source>
</evidence>
<proteinExistence type="inferred from homology"/>
<feature type="chain" id="PRO_5046283630" evidence="12">
    <location>
        <begin position="24"/>
        <end position="880"/>
    </location>
</feature>
<dbReference type="InterPro" id="IPR036942">
    <property type="entry name" value="Beta-barrel_TonB_sf"/>
</dbReference>